<dbReference type="Proteomes" id="UP001162131">
    <property type="component" value="Unassembled WGS sequence"/>
</dbReference>
<evidence type="ECO:0000256" key="1">
    <source>
        <dbReference type="ARBA" id="ARBA00004123"/>
    </source>
</evidence>
<feature type="compositionally biased region" description="Polar residues" evidence="3">
    <location>
        <begin position="590"/>
        <end position="601"/>
    </location>
</feature>
<dbReference type="PANTHER" id="PTHR23318:SF0">
    <property type="entry name" value="SERINE_THREONINE-PROTEIN PHOSPHATASE 4 REGULATORY SUBUNIT 3"/>
    <property type="match status" value="1"/>
</dbReference>
<dbReference type="Pfam" id="PF04802">
    <property type="entry name" value="PP4R3"/>
    <property type="match status" value="1"/>
</dbReference>
<evidence type="ECO:0000259" key="4">
    <source>
        <dbReference type="Pfam" id="PF04802"/>
    </source>
</evidence>
<reference evidence="5" key="1">
    <citation type="submission" date="2021-09" db="EMBL/GenBank/DDBJ databases">
        <authorList>
            <consortium name="AG Swart"/>
            <person name="Singh M."/>
            <person name="Singh A."/>
            <person name="Seah K."/>
            <person name="Emmerich C."/>
        </authorList>
    </citation>
    <scope>NUCLEOTIDE SEQUENCE</scope>
    <source>
        <strain evidence="5">ATCC30299</strain>
    </source>
</reference>
<dbReference type="InterPro" id="IPR016024">
    <property type="entry name" value="ARM-type_fold"/>
</dbReference>
<dbReference type="Gene3D" id="2.30.29.30">
    <property type="entry name" value="Pleckstrin-homology domain (PH domain)/Phosphotyrosine-binding domain (PTB)"/>
    <property type="match status" value="1"/>
</dbReference>
<accession>A0AAU9J7L0</accession>
<name>A0AAU9J7L0_9CILI</name>
<dbReference type="GO" id="GO:0005654">
    <property type="term" value="C:nucleoplasm"/>
    <property type="evidence" value="ECO:0007669"/>
    <property type="project" value="TreeGrafter"/>
</dbReference>
<dbReference type="GO" id="GO:0030289">
    <property type="term" value="C:protein phosphatase 4 complex"/>
    <property type="evidence" value="ECO:0007669"/>
    <property type="project" value="TreeGrafter"/>
</dbReference>
<dbReference type="InterPro" id="IPR006887">
    <property type="entry name" value="P4R3-like_central_dom"/>
</dbReference>
<dbReference type="SUPFAM" id="SSF48371">
    <property type="entry name" value="ARM repeat"/>
    <property type="match status" value="1"/>
</dbReference>
<sequence length="656" mass="76033">MNDKTWRVKLYELSSEGQWEDLGIGEAKISDNFFEIFSEDDNTFLLGYQVGDEVYSRQDDSIITISYNNHCTYAVSFQDPVGAQITWENFLSIQGRDPNIQKIQALPQPNEENLTEVIEILSDLNASNRANNTQAIINDGFIRKLSQEFQLSKSKENKEILEKFFLVYKILLQFSDNSILEDLLSDENFFSFIGAMDYDPSVKCTQYLQMFKNDVKFINPLNITDKDFLAKIHAAFRLGFLKESQSSRGLEESTVYFLSSYQIYEFNEIISCFIDSGNIRASLILKLKAKDFNSVLFFYELINIAKSANIAIRSKFYDTIVADDILEIIEENWSKNEWTEEQKIKFRGMVAEFFLGIMQISPFIMKQFFYESCKKSPDIPFLADFCKEMINSPEISSLQLIGEFLRNLLDGDEDQSSNSLYEILYDTVLYEFIKKFSADANIITSSRDNIFEILSILSQCVQSHSCRIRYFLIFHEVIQKVVSLLEIPDNPLKIAILRFFRTVIEKNDQFINRFIISRNCFAKIFQVFIDNGEKENMVFHSILALFESIRKTNSPSLIEHVITKHVENIENVKLKSCFEDLINAFDKQKSQGISSPNSLKLNPTELASDESFSSPLGFESDEENEKEFKPMKRKCEGSEDEIQKRFKGEISEEFMI</sequence>
<comment type="caution">
    <text evidence="5">The sequence shown here is derived from an EMBL/GenBank/DDBJ whole genome shotgun (WGS) entry which is preliminary data.</text>
</comment>
<dbReference type="InterPro" id="IPR011993">
    <property type="entry name" value="PH-like_dom_sf"/>
</dbReference>
<dbReference type="PANTHER" id="PTHR23318">
    <property type="entry name" value="ATP SYNTHASE GAMMA-RELATED"/>
    <property type="match status" value="1"/>
</dbReference>
<feature type="region of interest" description="Disordered" evidence="3">
    <location>
        <begin position="590"/>
        <end position="640"/>
    </location>
</feature>
<evidence type="ECO:0000256" key="2">
    <source>
        <dbReference type="ARBA" id="ARBA00023242"/>
    </source>
</evidence>
<feature type="compositionally biased region" description="Basic and acidic residues" evidence="3">
    <location>
        <begin position="626"/>
        <end position="640"/>
    </location>
</feature>
<comment type="subcellular location">
    <subcellularLocation>
        <location evidence="1">Nucleus</location>
    </subcellularLocation>
</comment>
<evidence type="ECO:0000256" key="3">
    <source>
        <dbReference type="SAM" id="MobiDB-lite"/>
    </source>
</evidence>
<dbReference type="InterPro" id="IPR051137">
    <property type="entry name" value="PP4R3-like"/>
</dbReference>
<dbReference type="AlphaFoldDB" id="A0AAU9J7L0"/>
<evidence type="ECO:0000313" key="6">
    <source>
        <dbReference type="Proteomes" id="UP001162131"/>
    </source>
</evidence>
<dbReference type="GO" id="GO:0072542">
    <property type="term" value="F:protein phosphatase activator activity"/>
    <property type="evidence" value="ECO:0007669"/>
    <property type="project" value="TreeGrafter"/>
</dbReference>
<keyword evidence="2" id="KW-0539">Nucleus</keyword>
<organism evidence="5 6">
    <name type="scientific">Blepharisma stoltei</name>
    <dbReference type="NCBI Taxonomy" id="1481888"/>
    <lineage>
        <taxon>Eukaryota</taxon>
        <taxon>Sar</taxon>
        <taxon>Alveolata</taxon>
        <taxon>Ciliophora</taxon>
        <taxon>Postciliodesmatophora</taxon>
        <taxon>Heterotrichea</taxon>
        <taxon>Heterotrichida</taxon>
        <taxon>Blepharismidae</taxon>
        <taxon>Blepharisma</taxon>
    </lineage>
</organism>
<gene>
    <name evidence="5" type="ORF">BSTOLATCC_MIC32847</name>
</gene>
<dbReference type="EMBL" id="CAJZBQ010000033">
    <property type="protein sequence ID" value="CAG9322942.1"/>
    <property type="molecule type" value="Genomic_DNA"/>
</dbReference>
<protein>
    <recommendedName>
        <fullName evidence="4">Serine/threonine-protein phosphatase 4 regulatory subunit 3-like central domain-containing protein</fullName>
    </recommendedName>
</protein>
<feature type="domain" description="Serine/threonine-protein phosphatase 4 regulatory subunit 3-like central" evidence="4">
    <location>
        <begin position="117"/>
        <end position="586"/>
    </location>
</feature>
<evidence type="ECO:0000313" key="5">
    <source>
        <dbReference type="EMBL" id="CAG9322942.1"/>
    </source>
</evidence>
<keyword evidence="6" id="KW-1185">Reference proteome</keyword>
<proteinExistence type="predicted"/>